<comment type="caution">
    <text evidence="2">The sequence shown here is derived from an EMBL/GenBank/DDBJ whole genome shotgun (WGS) entry which is preliminary data.</text>
</comment>
<dbReference type="Gene3D" id="3.40.50.1220">
    <property type="entry name" value="TPP-binding domain"/>
    <property type="match status" value="1"/>
</dbReference>
<evidence type="ECO:0000256" key="1">
    <source>
        <dbReference type="ARBA" id="ARBA00022679"/>
    </source>
</evidence>
<name>A0A7C2UVF8_9CREN</name>
<keyword evidence="1" id="KW-0808">Transferase</keyword>
<dbReference type="Proteomes" id="UP000885664">
    <property type="component" value="Unassembled WGS sequence"/>
</dbReference>
<evidence type="ECO:0000313" key="2">
    <source>
        <dbReference type="EMBL" id="HEU97264.1"/>
    </source>
</evidence>
<proteinExistence type="predicted"/>
<dbReference type="GO" id="GO:0016740">
    <property type="term" value="F:transferase activity"/>
    <property type="evidence" value="ECO:0007669"/>
    <property type="project" value="UniProtKB-KW"/>
</dbReference>
<organism evidence="2">
    <name type="scientific">Fervidicoccus fontis</name>
    <dbReference type="NCBI Taxonomy" id="683846"/>
    <lineage>
        <taxon>Archaea</taxon>
        <taxon>Thermoproteota</taxon>
        <taxon>Thermoprotei</taxon>
        <taxon>Fervidicoccales</taxon>
        <taxon>Fervidicoccaceae</taxon>
        <taxon>Fervidicoccus</taxon>
    </lineage>
</organism>
<gene>
    <name evidence="2" type="ORF">ENO36_00205</name>
</gene>
<sequence>MEMGSELEVIERSLSGKVAAVFHALEIPESCRQFLLDPLGVPEAVWSSCIFSLRERKKDEERVLSGIVERFRVLGIIYLSPSLAEIEREKLEEVKLLGEPEKVFCRSCGRDFERSAAQKECPSCKGILLPAVEPLRKQISRKIDRALRLSMISDVLLVLGRADQLSPGAMIPWTAKVFGGRELVVVSDRRSSLSQIADVFIEGDPMKIFP</sequence>
<dbReference type="EMBL" id="DSFE01000006">
    <property type="protein sequence ID" value="HEU97264.1"/>
    <property type="molecule type" value="Genomic_DNA"/>
</dbReference>
<dbReference type="AlphaFoldDB" id="A0A7C2UVF8"/>
<dbReference type="Gene3D" id="3.30.1600.10">
    <property type="entry name" value="SIR2/SIRT2 'Small Domain"/>
    <property type="match status" value="1"/>
</dbReference>
<dbReference type="SUPFAM" id="SSF52467">
    <property type="entry name" value="DHS-like NAD/FAD-binding domain"/>
    <property type="match status" value="1"/>
</dbReference>
<reference evidence="2" key="1">
    <citation type="journal article" date="2020" name="mSystems">
        <title>Genome- and Community-Level Interaction Insights into Carbon Utilization and Element Cycling Functions of Hydrothermarchaeota in Hydrothermal Sediment.</title>
        <authorList>
            <person name="Zhou Z."/>
            <person name="Liu Y."/>
            <person name="Xu W."/>
            <person name="Pan J."/>
            <person name="Luo Z.H."/>
            <person name="Li M."/>
        </authorList>
    </citation>
    <scope>NUCLEOTIDE SEQUENCE [LARGE SCALE GENOMIC DNA]</scope>
    <source>
        <strain evidence="2">SpSt-1259</strain>
    </source>
</reference>
<dbReference type="InterPro" id="IPR026591">
    <property type="entry name" value="Sirtuin_cat_small_dom_sf"/>
</dbReference>
<protein>
    <submittedName>
        <fullName evidence="2">Uncharacterized protein</fullName>
    </submittedName>
</protein>
<dbReference type="InterPro" id="IPR029035">
    <property type="entry name" value="DHS-like_NAD/FAD-binding_dom"/>
</dbReference>
<accession>A0A7C2UVF8</accession>